<dbReference type="SUPFAM" id="SSF52833">
    <property type="entry name" value="Thioredoxin-like"/>
    <property type="match status" value="1"/>
</dbReference>
<keyword evidence="1" id="KW-1133">Transmembrane helix</keyword>
<evidence type="ECO:0000256" key="1">
    <source>
        <dbReference type="SAM" id="Phobius"/>
    </source>
</evidence>
<dbReference type="RefSeq" id="WP_163493822.1">
    <property type="nucleotide sequence ID" value="NZ_CP048711.1"/>
</dbReference>
<name>A0A6C0TXL5_9GAMM</name>
<keyword evidence="1" id="KW-0812">Transmembrane</keyword>
<evidence type="ECO:0000313" key="3">
    <source>
        <dbReference type="EMBL" id="QIB64572.1"/>
    </source>
</evidence>
<feature type="transmembrane region" description="Helical" evidence="1">
    <location>
        <begin position="6"/>
        <end position="25"/>
    </location>
</feature>
<feature type="domain" description="Thioredoxin" evidence="2">
    <location>
        <begin position="48"/>
        <end position="186"/>
    </location>
</feature>
<dbReference type="Proteomes" id="UP000477680">
    <property type="component" value="Chromosome"/>
</dbReference>
<dbReference type="EMBL" id="CP048711">
    <property type="protein sequence ID" value="QIB64572.1"/>
    <property type="molecule type" value="Genomic_DNA"/>
</dbReference>
<evidence type="ECO:0000313" key="4">
    <source>
        <dbReference type="Proteomes" id="UP000477680"/>
    </source>
</evidence>
<organism evidence="3 4">
    <name type="scientific">Kineobactrum salinum</name>
    <dbReference type="NCBI Taxonomy" id="2708301"/>
    <lineage>
        <taxon>Bacteria</taxon>
        <taxon>Pseudomonadati</taxon>
        <taxon>Pseudomonadota</taxon>
        <taxon>Gammaproteobacteria</taxon>
        <taxon>Cellvibrionales</taxon>
        <taxon>Halieaceae</taxon>
        <taxon>Kineobactrum</taxon>
    </lineage>
</organism>
<dbReference type="Gene3D" id="3.40.30.10">
    <property type="entry name" value="Glutaredoxin"/>
    <property type="match status" value="1"/>
</dbReference>
<keyword evidence="4" id="KW-1185">Reference proteome</keyword>
<dbReference type="KEGG" id="kim:G3T16_03315"/>
<evidence type="ECO:0000259" key="2">
    <source>
        <dbReference type="PROSITE" id="PS51352"/>
    </source>
</evidence>
<dbReference type="InterPro" id="IPR013766">
    <property type="entry name" value="Thioredoxin_domain"/>
</dbReference>
<keyword evidence="1" id="KW-0472">Membrane</keyword>
<proteinExistence type="predicted"/>
<protein>
    <submittedName>
        <fullName evidence="3">Redoxin domain-containing protein</fullName>
    </submittedName>
</protein>
<sequence>MDFLVLSNIVLWIGFVAMVLVNLALARQIGVLYERVAPAGALMLNQKLRVGAPAPSLSLSTVQGGVEEVGGLRDGRSQLLFFLSPDCPICNELTPALKSAARAESSWLDLILVSDGEEQDHAGYIARKELTDFPYAVSELAGKTYGVSKLPYAILIDERGSIASLGIINSREHLDSLFEAKEHKVASIQEYMSKREAVQHYDTAVADKAEADKA</sequence>
<dbReference type="AlphaFoldDB" id="A0A6C0TXL5"/>
<gene>
    <name evidence="3" type="ORF">G3T16_03315</name>
</gene>
<dbReference type="InterPro" id="IPR036249">
    <property type="entry name" value="Thioredoxin-like_sf"/>
</dbReference>
<reference evidence="3 4" key="1">
    <citation type="submission" date="2020-02" db="EMBL/GenBank/DDBJ databases">
        <title>Genome sequencing for Kineobactrum sp. M2.</title>
        <authorList>
            <person name="Park S.-J."/>
        </authorList>
    </citation>
    <scope>NUCLEOTIDE SEQUENCE [LARGE SCALE GENOMIC DNA]</scope>
    <source>
        <strain evidence="3 4">M2</strain>
    </source>
</reference>
<dbReference type="PROSITE" id="PS51352">
    <property type="entry name" value="THIOREDOXIN_2"/>
    <property type="match status" value="1"/>
</dbReference>
<accession>A0A6C0TXL5</accession>